<keyword evidence="1" id="KW-0479">Metal-binding</keyword>
<dbReference type="PROSITE" id="PS50157">
    <property type="entry name" value="ZINC_FINGER_C2H2_2"/>
    <property type="match status" value="3"/>
</dbReference>
<feature type="domain" description="C2H2-type" evidence="7">
    <location>
        <begin position="199"/>
        <end position="226"/>
    </location>
</feature>
<dbReference type="SMART" id="SM00355">
    <property type="entry name" value="ZnF_C2H2"/>
    <property type="match status" value="3"/>
</dbReference>
<comment type="caution">
    <text evidence="8">The sequence shown here is derived from an EMBL/GenBank/DDBJ whole genome shotgun (WGS) entry which is preliminary data.</text>
</comment>
<dbReference type="AlphaFoldDB" id="A0AAV2SBS7"/>
<keyword evidence="5" id="KW-0539">Nucleus</keyword>
<evidence type="ECO:0000256" key="1">
    <source>
        <dbReference type="ARBA" id="ARBA00022723"/>
    </source>
</evidence>
<keyword evidence="9" id="KW-1185">Reference proteome</keyword>
<protein>
    <recommendedName>
        <fullName evidence="7">C2H2-type domain-containing protein</fullName>
    </recommendedName>
</protein>
<name>A0AAV2SBS7_MEGNR</name>
<keyword evidence="3 6" id="KW-0863">Zinc-finger</keyword>
<evidence type="ECO:0000256" key="4">
    <source>
        <dbReference type="ARBA" id="ARBA00022833"/>
    </source>
</evidence>
<dbReference type="SUPFAM" id="SSF57667">
    <property type="entry name" value="beta-beta-alpha zinc fingers"/>
    <property type="match status" value="2"/>
</dbReference>
<evidence type="ECO:0000256" key="3">
    <source>
        <dbReference type="ARBA" id="ARBA00022771"/>
    </source>
</evidence>
<feature type="domain" description="C2H2-type" evidence="7">
    <location>
        <begin position="119"/>
        <end position="141"/>
    </location>
</feature>
<dbReference type="EMBL" id="CAXKWB010054474">
    <property type="protein sequence ID" value="CAL4175917.1"/>
    <property type="molecule type" value="Genomic_DNA"/>
</dbReference>
<dbReference type="Pfam" id="PF00096">
    <property type="entry name" value="zf-C2H2"/>
    <property type="match status" value="3"/>
</dbReference>
<dbReference type="GO" id="GO:0008270">
    <property type="term" value="F:zinc ion binding"/>
    <property type="evidence" value="ECO:0007669"/>
    <property type="project" value="UniProtKB-KW"/>
</dbReference>
<evidence type="ECO:0000259" key="7">
    <source>
        <dbReference type="PROSITE" id="PS50157"/>
    </source>
</evidence>
<keyword evidence="2" id="KW-0677">Repeat</keyword>
<reference evidence="8 9" key="1">
    <citation type="submission" date="2024-05" db="EMBL/GenBank/DDBJ databases">
        <authorList>
            <person name="Wallberg A."/>
        </authorList>
    </citation>
    <scope>NUCLEOTIDE SEQUENCE [LARGE SCALE GENOMIC DNA]</scope>
</reference>
<feature type="non-terminal residue" evidence="8">
    <location>
        <position position="238"/>
    </location>
</feature>
<evidence type="ECO:0000256" key="6">
    <source>
        <dbReference type="PROSITE-ProRule" id="PRU00042"/>
    </source>
</evidence>
<dbReference type="InterPro" id="IPR013087">
    <property type="entry name" value="Znf_C2H2_type"/>
</dbReference>
<dbReference type="FunFam" id="3.30.160.60:FF:000029">
    <property type="entry name" value="GLI family zinc finger 4"/>
    <property type="match status" value="1"/>
</dbReference>
<dbReference type="Gene3D" id="3.30.160.60">
    <property type="entry name" value="Classic Zinc Finger"/>
    <property type="match status" value="4"/>
</dbReference>
<keyword evidence="4" id="KW-0862">Zinc</keyword>
<dbReference type="Proteomes" id="UP001497623">
    <property type="component" value="Unassembled WGS sequence"/>
</dbReference>
<sequence>MSESFVKEESGANFVHDTNAYNISNVNNDVAVKKNDEKSFKPDERYYPQEVSRKSALGISEVMVKEKIEVNKEQMNNEYVDTQLKEDIEVYEEAIAITGDSNLVKQELTYLGERSNQTYQCSYCDKTFSENTKLGIHQNTHLIPDCGDNKSILKNIEQISHQRTHTEEKPYQCCQCDKAFLQKSELLSHQRTHTVEKLYQCSQCAKTFSNKNSLINHQRTHTGVKPYRCNQCDKSFLW</sequence>
<dbReference type="PROSITE" id="PS00028">
    <property type="entry name" value="ZINC_FINGER_C2H2_1"/>
    <property type="match status" value="3"/>
</dbReference>
<dbReference type="GO" id="GO:0000978">
    <property type="term" value="F:RNA polymerase II cis-regulatory region sequence-specific DNA binding"/>
    <property type="evidence" value="ECO:0007669"/>
    <property type="project" value="TreeGrafter"/>
</dbReference>
<dbReference type="PANTHER" id="PTHR23235">
    <property type="entry name" value="KRUEPPEL-LIKE TRANSCRIPTION FACTOR"/>
    <property type="match status" value="1"/>
</dbReference>
<gene>
    <name evidence="8" type="ORF">MNOR_LOCUS34696</name>
</gene>
<organism evidence="8 9">
    <name type="scientific">Meganyctiphanes norvegica</name>
    <name type="common">Northern krill</name>
    <name type="synonym">Thysanopoda norvegica</name>
    <dbReference type="NCBI Taxonomy" id="48144"/>
    <lineage>
        <taxon>Eukaryota</taxon>
        <taxon>Metazoa</taxon>
        <taxon>Ecdysozoa</taxon>
        <taxon>Arthropoda</taxon>
        <taxon>Crustacea</taxon>
        <taxon>Multicrustacea</taxon>
        <taxon>Malacostraca</taxon>
        <taxon>Eumalacostraca</taxon>
        <taxon>Eucarida</taxon>
        <taxon>Euphausiacea</taxon>
        <taxon>Euphausiidae</taxon>
        <taxon>Meganyctiphanes</taxon>
    </lineage>
</organism>
<evidence type="ECO:0000256" key="5">
    <source>
        <dbReference type="ARBA" id="ARBA00023242"/>
    </source>
</evidence>
<accession>A0AAV2SBS7</accession>
<evidence type="ECO:0000313" key="9">
    <source>
        <dbReference type="Proteomes" id="UP001497623"/>
    </source>
</evidence>
<evidence type="ECO:0000313" key="8">
    <source>
        <dbReference type="EMBL" id="CAL4175917.1"/>
    </source>
</evidence>
<dbReference type="FunFam" id="3.30.160.60:FF:002343">
    <property type="entry name" value="Zinc finger protein 33A"/>
    <property type="match status" value="1"/>
</dbReference>
<dbReference type="PANTHER" id="PTHR23235:SF142">
    <property type="entry name" value="ZINC FINGER PROTEIN 384"/>
    <property type="match status" value="1"/>
</dbReference>
<evidence type="ECO:0000256" key="2">
    <source>
        <dbReference type="ARBA" id="ARBA00022737"/>
    </source>
</evidence>
<proteinExistence type="predicted"/>
<feature type="domain" description="C2H2-type" evidence="7">
    <location>
        <begin position="171"/>
        <end position="198"/>
    </location>
</feature>
<dbReference type="InterPro" id="IPR036236">
    <property type="entry name" value="Znf_C2H2_sf"/>
</dbReference>
<dbReference type="GO" id="GO:0000981">
    <property type="term" value="F:DNA-binding transcription factor activity, RNA polymerase II-specific"/>
    <property type="evidence" value="ECO:0007669"/>
    <property type="project" value="TreeGrafter"/>
</dbReference>